<evidence type="ECO:0000256" key="5">
    <source>
        <dbReference type="ARBA" id="ARBA00022989"/>
    </source>
</evidence>
<dbReference type="EMBL" id="CP000360">
    <property type="protein sequence ID" value="ABF43200.1"/>
    <property type="molecule type" value="Genomic_DNA"/>
</dbReference>
<keyword evidence="9" id="KW-1185">Reference proteome</keyword>
<keyword evidence="5" id="KW-1133">Transmembrane helix</keyword>
<dbReference type="InterPro" id="IPR003400">
    <property type="entry name" value="ExbD"/>
</dbReference>
<organism evidence="8 9">
    <name type="scientific">Koribacter versatilis (strain Ellin345)</name>
    <dbReference type="NCBI Taxonomy" id="204669"/>
    <lineage>
        <taxon>Bacteria</taxon>
        <taxon>Pseudomonadati</taxon>
        <taxon>Acidobacteriota</taxon>
        <taxon>Terriglobia</taxon>
        <taxon>Terriglobales</taxon>
        <taxon>Candidatus Korobacteraceae</taxon>
        <taxon>Candidatus Korobacter</taxon>
    </lineage>
</organism>
<comment type="similarity">
    <text evidence="2 7">Belongs to the ExbD/TolR family.</text>
</comment>
<dbReference type="eggNOG" id="COG0848">
    <property type="taxonomic scope" value="Bacteria"/>
</dbReference>
<protein>
    <submittedName>
        <fullName evidence="8">Biopolymer transport protein ExbD/TolR</fullName>
    </submittedName>
</protein>
<evidence type="ECO:0000256" key="7">
    <source>
        <dbReference type="RuleBase" id="RU003879"/>
    </source>
</evidence>
<evidence type="ECO:0000256" key="2">
    <source>
        <dbReference type="ARBA" id="ARBA00005811"/>
    </source>
</evidence>
<evidence type="ECO:0000256" key="4">
    <source>
        <dbReference type="ARBA" id="ARBA00022692"/>
    </source>
</evidence>
<evidence type="ECO:0000256" key="6">
    <source>
        <dbReference type="ARBA" id="ARBA00023136"/>
    </source>
</evidence>
<evidence type="ECO:0000256" key="1">
    <source>
        <dbReference type="ARBA" id="ARBA00004162"/>
    </source>
</evidence>
<dbReference type="RefSeq" id="WP_011524999.1">
    <property type="nucleotide sequence ID" value="NC_008009.1"/>
</dbReference>
<reference evidence="8 9" key="1">
    <citation type="journal article" date="2009" name="Appl. Environ. Microbiol.">
        <title>Three genomes from the phylum Acidobacteria provide insight into the lifestyles of these microorganisms in soils.</title>
        <authorList>
            <person name="Ward N.L."/>
            <person name="Challacombe J.F."/>
            <person name="Janssen P.H."/>
            <person name="Henrissat B."/>
            <person name="Coutinho P.M."/>
            <person name="Wu M."/>
            <person name="Xie G."/>
            <person name="Haft D.H."/>
            <person name="Sait M."/>
            <person name="Badger J."/>
            <person name="Barabote R.D."/>
            <person name="Bradley B."/>
            <person name="Brettin T.S."/>
            <person name="Brinkac L.M."/>
            <person name="Bruce D."/>
            <person name="Creasy T."/>
            <person name="Daugherty S.C."/>
            <person name="Davidsen T.M."/>
            <person name="DeBoy R.T."/>
            <person name="Detter J.C."/>
            <person name="Dodson R.J."/>
            <person name="Durkin A.S."/>
            <person name="Ganapathy A."/>
            <person name="Gwinn-Giglio M."/>
            <person name="Han C.S."/>
            <person name="Khouri H."/>
            <person name="Kiss H."/>
            <person name="Kothari S.P."/>
            <person name="Madupu R."/>
            <person name="Nelson K.E."/>
            <person name="Nelson W.C."/>
            <person name="Paulsen I."/>
            <person name="Penn K."/>
            <person name="Ren Q."/>
            <person name="Rosovitz M.J."/>
            <person name="Selengut J.D."/>
            <person name="Shrivastava S."/>
            <person name="Sullivan S.A."/>
            <person name="Tapia R."/>
            <person name="Thompson L.S."/>
            <person name="Watkins K.L."/>
            <person name="Yang Q."/>
            <person name="Yu C."/>
            <person name="Zafar N."/>
            <person name="Zhou L."/>
            <person name="Kuske C.R."/>
        </authorList>
    </citation>
    <scope>NUCLEOTIDE SEQUENCE [LARGE SCALE GENOMIC DNA]</scope>
    <source>
        <strain evidence="8 9">Ellin345</strain>
    </source>
</reference>
<keyword evidence="7" id="KW-0653">Protein transport</keyword>
<dbReference type="EnsemblBacteria" id="ABF43200">
    <property type="protein sequence ID" value="ABF43200"/>
    <property type="gene ID" value="Acid345_4200"/>
</dbReference>
<evidence type="ECO:0000313" key="9">
    <source>
        <dbReference type="Proteomes" id="UP000002432"/>
    </source>
</evidence>
<keyword evidence="7" id="KW-0813">Transport</keyword>
<accession>Q1IIV0</accession>
<dbReference type="KEGG" id="aba:Acid345_4200"/>
<keyword evidence="3" id="KW-1003">Cell membrane</keyword>
<dbReference type="AlphaFoldDB" id="Q1IIV0"/>
<proteinExistence type="inferred from homology"/>
<dbReference type="Pfam" id="PF02472">
    <property type="entry name" value="ExbD"/>
    <property type="match status" value="1"/>
</dbReference>
<keyword evidence="4 7" id="KW-0812">Transmembrane</keyword>
<dbReference type="Proteomes" id="UP000002432">
    <property type="component" value="Chromosome"/>
</dbReference>
<dbReference type="GO" id="GO:0022857">
    <property type="term" value="F:transmembrane transporter activity"/>
    <property type="evidence" value="ECO:0007669"/>
    <property type="project" value="InterPro"/>
</dbReference>
<dbReference type="OrthoDB" id="9798629at2"/>
<comment type="subcellular location">
    <subcellularLocation>
        <location evidence="1">Cell membrane</location>
        <topology evidence="1">Single-pass membrane protein</topology>
    </subcellularLocation>
    <subcellularLocation>
        <location evidence="7">Cell membrane</location>
        <topology evidence="7">Single-pass type II membrane protein</topology>
    </subcellularLocation>
</comment>
<dbReference type="HOGENOM" id="CLU_1813271_0_0_0"/>
<dbReference type="STRING" id="204669.Acid345_4200"/>
<dbReference type="GO" id="GO:0015031">
    <property type="term" value="P:protein transport"/>
    <property type="evidence" value="ECO:0007669"/>
    <property type="project" value="UniProtKB-KW"/>
</dbReference>
<dbReference type="GO" id="GO:0005886">
    <property type="term" value="C:plasma membrane"/>
    <property type="evidence" value="ECO:0007669"/>
    <property type="project" value="UniProtKB-SubCell"/>
</dbReference>
<keyword evidence="6" id="KW-0472">Membrane</keyword>
<evidence type="ECO:0000256" key="3">
    <source>
        <dbReference type="ARBA" id="ARBA00022475"/>
    </source>
</evidence>
<evidence type="ECO:0000313" key="8">
    <source>
        <dbReference type="EMBL" id="ABF43200.1"/>
    </source>
</evidence>
<sequence length="142" mass="16214">MRTQTYSHRIFANAFQMSMLVVLLVLWTIVFCYPLPYSHGVRADLPKSNFPQYQARALSEDSLSITLFRDGIFYFRSEHIPPEELTARLTAATLLGAERKVYVRADARTRYEHVKEIVDAAESAGIRNVVFLAEQRKSASAK</sequence>
<name>Q1IIV0_KORVE</name>
<dbReference type="Gene3D" id="3.30.420.270">
    <property type="match status" value="1"/>
</dbReference>
<gene>
    <name evidence="8" type="ordered locus">Acid345_4200</name>
</gene>